<organism evidence="2 3">
    <name type="scientific">Ceratocystis fimbriata CBS 114723</name>
    <dbReference type="NCBI Taxonomy" id="1035309"/>
    <lineage>
        <taxon>Eukaryota</taxon>
        <taxon>Fungi</taxon>
        <taxon>Dikarya</taxon>
        <taxon>Ascomycota</taxon>
        <taxon>Pezizomycotina</taxon>
        <taxon>Sordariomycetes</taxon>
        <taxon>Hypocreomycetidae</taxon>
        <taxon>Microascales</taxon>
        <taxon>Ceratocystidaceae</taxon>
        <taxon>Ceratocystis</taxon>
    </lineage>
</organism>
<accession>A0A2C5WBL6</accession>
<proteinExistence type="predicted"/>
<evidence type="ECO:0000313" key="3">
    <source>
        <dbReference type="Proteomes" id="UP000222788"/>
    </source>
</evidence>
<feature type="region of interest" description="Disordered" evidence="1">
    <location>
        <begin position="1"/>
        <end position="55"/>
    </location>
</feature>
<protein>
    <submittedName>
        <fullName evidence="2">Uncharacterized protein</fullName>
    </submittedName>
</protein>
<dbReference type="OrthoDB" id="4188844at2759"/>
<evidence type="ECO:0000256" key="1">
    <source>
        <dbReference type="SAM" id="MobiDB-lite"/>
    </source>
</evidence>
<dbReference type="EMBL" id="APWK03000136">
    <property type="protein sequence ID" value="PHH50299.1"/>
    <property type="molecule type" value="Genomic_DNA"/>
</dbReference>
<reference evidence="2 3" key="2">
    <citation type="journal article" date="2013" name="IMA Fungus">
        <title>IMA Genome-F 1: Ceratocystis fimbriata: Draft nuclear genome sequence for the plant pathogen, Ceratocystis fimbriata.</title>
        <authorList>
            <person name="Wilken P.M."/>
            <person name="Steenkamp E.T."/>
            <person name="Wingfield M.J."/>
            <person name="de Beer Z.W."/>
            <person name="Wingfield B.D."/>
        </authorList>
    </citation>
    <scope>NUCLEOTIDE SEQUENCE [LARGE SCALE GENOMIC DNA]</scope>
    <source>
        <strain evidence="2 3">CBS 114723</strain>
    </source>
</reference>
<gene>
    <name evidence="2" type="ORF">CFIMG_006371RA</name>
</gene>
<reference evidence="2 3" key="1">
    <citation type="journal article" date="2013" name="Fungal Biol.">
        <title>Analysis of microsatellite markers in the genome of the plant pathogen Ceratocystis fimbriata.</title>
        <authorList>
            <person name="Simpson M.C."/>
            <person name="Wilken P.M."/>
            <person name="Coetzee M.P."/>
            <person name="Wingfield M.J."/>
            <person name="Wingfield B.D."/>
        </authorList>
    </citation>
    <scope>NUCLEOTIDE SEQUENCE [LARGE SCALE GENOMIC DNA]</scope>
    <source>
        <strain evidence="2 3">CBS 114723</strain>
    </source>
</reference>
<evidence type="ECO:0000313" key="2">
    <source>
        <dbReference type="EMBL" id="PHH50299.1"/>
    </source>
</evidence>
<feature type="compositionally biased region" description="Low complexity" evidence="1">
    <location>
        <begin position="39"/>
        <end position="53"/>
    </location>
</feature>
<dbReference type="AlphaFoldDB" id="A0A2C5WBL6"/>
<keyword evidence="3" id="KW-1185">Reference proteome</keyword>
<sequence>MADHPDRVPPPGTTRTRAVGTSGIRRNLFTGSVARRPTSSSNESSASAASANDENARLAPALGSVSNGNGNGANMTRYSNAIASTPTSGPATVGISQFGNVLEPVQSGQLVVRDKNGEVHIPDTSVDDEADLALQERADKEKDRQRLREAVKHHQMTRSIGTAQPDDELLAEVKASLRNRVAALEDDEWMFVSTKNIHR</sequence>
<name>A0A2C5WBL6_9PEZI</name>
<comment type="caution">
    <text evidence="2">The sequence shown here is derived from an EMBL/GenBank/DDBJ whole genome shotgun (WGS) entry which is preliminary data.</text>
</comment>
<dbReference type="Proteomes" id="UP000222788">
    <property type="component" value="Unassembled WGS sequence"/>
</dbReference>